<sequence>MFLLKGAGAVVGGIGKGVRGKNGSGSGRGEMMSASQAYPTIYHNLCILSDVPGGSEARNQKLREVEEQLQAEGQMLSDAAVEEQLKDLPFADAQIKRKEVEDRRKHLIALQDWFTEEVGLIDGSFRR</sequence>
<comment type="caution">
    <text evidence="1">The sequence shown here is derived from an EMBL/GenBank/DDBJ whole genome shotgun (WGS) entry which is preliminary data.</text>
</comment>
<dbReference type="EMBL" id="MU069607">
    <property type="protein sequence ID" value="KAF5837678.1"/>
    <property type="molecule type" value="Genomic_DNA"/>
</dbReference>
<proteinExistence type="predicted"/>
<organism evidence="1 2">
    <name type="scientific">Dunaliella salina</name>
    <name type="common">Green alga</name>
    <name type="synonym">Protococcus salinus</name>
    <dbReference type="NCBI Taxonomy" id="3046"/>
    <lineage>
        <taxon>Eukaryota</taxon>
        <taxon>Viridiplantae</taxon>
        <taxon>Chlorophyta</taxon>
        <taxon>core chlorophytes</taxon>
        <taxon>Chlorophyceae</taxon>
        <taxon>CS clade</taxon>
        <taxon>Chlamydomonadales</taxon>
        <taxon>Dunaliellaceae</taxon>
        <taxon>Dunaliella</taxon>
    </lineage>
</organism>
<evidence type="ECO:0000313" key="1">
    <source>
        <dbReference type="EMBL" id="KAF5837678.1"/>
    </source>
</evidence>
<reference evidence="1" key="1">
    <citation type="submission" date="2017-08" db="EMBL/GenBank/DDBJ databases">
        <authorList>
            <person name="Polle J.E."/>
            <person name="Barry K."/>
            <person name="Cushman J."/>
            <person name="Schmutz J."/>
            <person name="Tran D."/>
            <person name="Hathwaick L.T."/>
            <person name="Yim W.C."/>
            <person name="Jenkins J."/>
            <person name="Mckie-Krisberg Z.M."/>
            <person name="Prochnik S."/>
            <person name="Lindquist E."/>
            <person name="Dockter R.B."/>
            <person name="Adam C."/>
            <person name="Molina H."/>
            <person name="Bunkerborg J."/>
            <person name="Jin E."/>
            <person name="Buchheim M."/>
            <person name="Magnuson J."/>
        </authorList>
    </citation>
    <scope>NUCLEOTIDE SEQUENCE</scope>
    <source>
        <strain evidence="1">CCAP 19/18</strain>
    </source>
</reference>
<gene>
    <name evidence="1" type="ORF">DUNSADRAFT_4043</name>
</gene>
<dbReference type="Proteomes" id="UP000815325">
    <property type="component" value="Unassembled WGS sequence"/>
</dbReference>
<protein>
    <submittedName>
        <fullName evidence="1">Uncharacterized protein</fullName>
    </submittedName>
</protein>
<keyword evidence="2" id="KW-1185">Reference proteome</keyword>
<accession>A0ABQ7GSX5</accession>
<evidence type="ECO:0000313" key="2">
    <source>
        <dbReference type="Proteomes" id="UP000815325"/>
    </source>
</evidence>
<name>A0ABQ7GSX5_DUNSA</name>